<organism evidence="1 2">
    <name type="scientific">Paenibacillus albiflavus</name>
    <dbReference type="NCBI Taxonomy" id="2545760"/>
    <lineage>
        <taxon>Bacteria</taxon>
        <taxon>Bacillati</taxon>
        <taxon>Bacillota</taxon>
        <taxon>Bacilli</taxon>
        <taxon>Bacillales</taxon>
        <taxon>Paenibacillaceae</taxon>
        <taxon>Paenibacillus</taxon>
    </lineage>
</organism>
<dbReference type="OrthoDB" id="9797344at2"/>
<dbReference type="SUPFAM" id="SSF109604">
    <property type="entry name" value="HD-domain/PDEase-like"/>
    <property type="match status" value="1"/>
</dbReference>
<keyword evidence="2" id="KW-1185">Reference proteome</keyword>
<proteinExistence type="predicted"/>
<evidence type="ECO:0000313" key="1">
    <source>
        <dbReference type="EMBL" id="TCZ79287.1"/>
    </source>
</evidence>
<accession>A0A4R4EHX6</accession>
<name>A0A4R4EHX6_9BACL</name>
<evidence type="ECO:0008006" key="3">
    <source>
        <dbReference type="Google" id="ProtNLM"/>
    </source>
</evidence>
<comment type="caution">
    <text evidence="1">The sequence shown here is derived from an EMBL/GenBank/DDBJ whole genome shotgun (WGS) entry which is preliminary data.</text>
</comment>
<evidence type="ECO:0000313" key="2">
    <source>
        <dbReference type="Proteomes" id="UP000295418"/>
    </source>
</evidence>
<dbReference type="EMBL" id="SKFG01000003">
    <property type="protein sequence ID" value="TCZ79287.1"/>
    <property type="molecule type" value="Genomic_DNA"/>
</dbReference>
<dbReference type="RefSeq" id="WP_132416943.1">
    <property type="nucleotide sequence ID" value="NZ_SKFG01000003.1"/>
</dbReference>
<dbReference type="AlphaFoldDB" id="A0A4R4EHX6"/>
<sequence length="84" mass="9713">MNIQTINEIALKTMSKRKSHLRRERGFIYYHGERVGKIALKLRENLFPDQASMDDIIYVGSLFHDVTKGIEPHNITGAHLTTIY</sequence>
<gene>
    <name evidence="1" type="ORF">E0485_05310</name>
</gene>
<dbReference type="Proteomes" id="UP000295418">
    <property type="component" value="Unassembled WGS sequence"/>
</dbReference>
<dbReference type="Gene3D" id="1.10.3210.10">
    <property type="entry name" value="Hypothetical protein af1432"/>
    <property type="match status" value="1"/>
</dbReference>
<protein>
    <recommendedName>
        <fullName evidence="3">HD domain-containing protein</fullName>
    </recommendedName>
</protein>
<reference evidence="1 2" key="1">
    <citation type="submission" date="2019-03" db="EMBL/GenBank/DDBJ databases">
        <authorList>
            <person name="Kim M.K.M."/>
        </authorList>
    </citation>
    <scope>NUCLEOTIDE SEQUENCE [LARGE SCALE GENOMIC DNA]</scope>
    <source>
        <strain evidence="1 2">18JY21-1</strain>
    </source>
</reference>